<dbReference type="AlphaFoldDB" id="A0A4R5ZVZ0"/>
<dbReference type="InterPro" id="IPR003754">
    <property type="entry name" value="4pyrrol_synth_uPrphyn_synth"/>
</dbReference>
<proteinExistence type="predicted"/>
<organism evidence="2 3">
    <name type="scientific">Palleronia sediminis</name>
    <dbReference type="NCBI Taxonomy" id="2547833"/>
    <lineage>
        <taxon>Bacteria</taxon>
        <taxon>Pseudomonadati</taxon>
        <taxon>Pseudomonadota</taxon>
        <taxon>Alphaproteobacteria</taxon>
        <taxon>Rhodobacterales</taxon>
        <taxon>Roseobacteraceae</taxon>
        <taxon>Palleronia</taxon>
    </lineage>
</organism>
<protein>
    <submittedName>
        <fullName evidence="2">Uroporphyrinogen-III synthase</fullName>
    </submittedName>
</protein>
<dbReference type="Proteomes" id="UP000295701">
    <property type="component" value="Unassembled WGS sequence"/>
</dbReference>
<comment type="caution">
    <text evidence="2">The sequence shown here is derived from an EMBL/GenBank/DDBJ whole genome shotgun (WGS) entry which is preliminary data.</text>
</comment>
<dbReference type="GO" id="GO:0033014">
    <property type="term" value="P:tetrapyrrole biosynthetic process"/>
    <property type="evidence" value="ECO:0007669"/>
    <property type="project" value="InterPro"/>
</dbReference>
<dbReference type="GO" id="GO:0004852">
    <property type="term" value="F:uroporphyrinogen-III synthase activity"/>
    <property type="evidence" value="ECO:0007669"/>
    <property type="project" value="InterPro"/>
</dbReference>
<dbReference type="OrthoDB" id="7204250at2"/>
<evidence type="ECO:0000313" key="2">
    <source>
        <dbReference type="EMBL" id="TDL75230.1"/>
    </source>
</evidence>
<feature type="domain" description="Tetrapyrrole biosynthesis uroporphyrinogen III synthase" evidence="1">
    <location>
        <begin position="70"/>
        <end position="212"/>
    </location>
</feature>
<dbReference type="CDD" id="cd06578">
    <property type="entry name" value="HemD"/>
    <property type="match status" value="1"/>
</dbReference>
<gene>
    <name evidence="2" type="ORF">E2L08_15055</name>
</gene>
<evidence type="ECO:0000313" key="3">
    <source>
        <dbReference type="Proteomes" id="UP000295701"/>
    </source>
</evidence>
<evidence type="ECO:0000259" key="1">
    <source>
        <dbReference type="Pfam" id="PF02602"/>
    </source>
</evidence>
<dbReference type="SUPFAM" id="SSF69618">
    <property type="entry name" value="HemD-like"/>
    <property type="match status" value="1"/>
</dbReference>
<dbReference type="Pfam" id="PF02602">
    <property type="entry name" value="HEM4"/>
    <property type="match status" value="1"/>
</dbReference>
<keyword evidence="3" id="KW-1185">Reference proteome</keyword>
<dbReference type="InterPro" id="IPR036108">
    <property type="entry name" value="4pyrrol_syn_uPrphyn_synt_sf"/>
</dbReference>
<dbReference type="EMBL" id="SNAA01000021">
    <property type="protein sequence ID" value="TDL75230.1"/>
    <property type="molecule type" value="Genomic_DNA"/>
</dbReference>
<reference evidence="2 3" key="1">
    <citation type="submission" date="2019-03" db="EMBL/GenBank/DDBJ databases">
        <title>Primorskyibacter sp. SS33 isolated from sediments.</title>
        <authorList>
            <person name="Xunke S."/>
        </authorList>
    </citation>
    <scope>NUCLEOTIDE SEQUENCE [LARGE SCALE GENOMIC DNA]</scope>
    <source>
        <strain evidence="2 3">SS33</strain>
    </source>
</reference>
<sequence length="282" mass="29951">MAPRPSDPRRTTAADVSSQLLSMPRTVSVMSQALPLGCARPTTRGMSRPRTPPPQRHLVLTRPADQSAEFATLARARGWDGAILFSPVTRIVPLDPGPLPEGELVFTSANGVRAAARLVPLAGRRAWAVGERTAQAARAVGMTCRVAGGDAKSLFALLRAEPGPFLHLHGRHVTGDLPGWLNDAGIPAQARVVYDQQALGLSDAARQALMTRPCVLPLMSLRTARLIAEDLGDRPVDTLLLAIAEGVLHNWPWPDRALVAGQPDIAGLLDRLAGMAGTTRPG</sequence>
<name>A0A4R5ZVZ0_9RHOB</name>
<dbReference type="Gene3D" id="3.40.50.10090">
    <property type="match status" value="1"/>
</dbReference>
<accession>A0A4R5ZVZ0</accession>